<dbReference type="InterPro" id="IPR039702">
    <property type="entry name" value="FPS1-like"/>
</dbReference>
<organism evidence="7 8">
    <name type="scientific">Batrachochytrium salamandrivorans</name>
    <dbReference type="NCBI Taxonomy" id="1357716"/>
    <lineage>
        <taxon>Eukaryota</taxon>
        <taxon>Fungi</taxon>
        <taxon>Fungi incertae sedis</taxon>
        <taxon>Chytridiomycota</taxon>
        <taxon>Chytridiomycota incertae sedis</taxon>
        <taxon>Chytridiomycetes</taxon>
        <taxon>Rhizophydiales</taxon>
        <taxon>Rhizophydiales incertae sedis</taxon>
        <taxon>Batrachochytrium</taxon>
    </lineage>
</organism>
<comment type="cofactor">
    <cofactor evidence="1">
        <name>Mg(2+)</name>
        <dbReference type="ChEBI" id="CHEBI:18420"/>
    </cofactor>
</comment>
<dbReference type="CDD" id="cd00685">
    <property type="entry name" value="Trans_IPPS_HT"/>
    <property type="match status" value="1"/>
</dbReference>
<evidence type="ECO:0000256" key="2">
    <source>
        <dbReference type="ARBA" id="ARBA00022679"/>
    </source>
</evidence>
<dbReference type="Pfam" id="PF00348">
    <property type="entry name" value="polyprenyl_synt"/>
    <property type="match status" value="1"/>
</dbReference>
<evidence type="ECO:0000313" key="7">
    <source>
        <dbReference type="EMBL" id="KAH6599374.1"/>
    </source>
</evidence>
<dbReference type="SUPFAM" id="SSF48576">
    <property type="entry name" value="Terpenoid synthases"/>
    <property type="match status" value="1"/>
</dbReference>
<dbReference type="SFLD" id="SFLDS00005">
    <property type="entry name" value="Isoprenoid_Synthase_Type_I"/>
    <property type="match status" value="1"/>
</dbReference>
<dbReference type="EMBL" id="JAFCIX010000066">
    <property type="protein sequence ID" value="KAH6599374.1"/>
    <property type="molecule type" value="Genomic_DNA"/>
</dbReference>
<accession>A0ABQ8FMF1</accession>
<dbReference type="SFLD" id="SFLDG01017">
    <property type="entry name" value="Polyprenyl_Transferase_Like"/>
    <property type="match status" value="1"/>
</dbReference>
<evidence type="ECO:0008006" key="9">
    <source>
        <dbReference type="Google" id="ProtNLM"/>
    </source>
</evidence>
<feature type="chain" id="PRO_5046930198" description="Farnesyl pyrophosphate synthase" evidence="6">
    <location>
        <begin position="25"/>
        <end position="424"/>
    </location>
</feature>
<proteinExistence type="inferred from homology"/>
<evidence type="ECO:0000256" key="1">
    <source>
        <dbReference type="ARBA" id="ARBA00001946"/>
    </source>
</evidence>
<dbReference type="Proteomes" id="UP001648503">
    <property type="component" value="Unassembled WGS sequence"/>
</dbReference>
<keyword evidence="8" id="KW-1185">Reference proteome</keyword>
<reference evidence="7 8" key="1">
    <citation type="submission" date="2021-02" db="EMBL/GenBank/DDBJ databases">
        <title>Variation within the Batrachochytrium salamandrivorans European outbreak.</title>
        <authorList>
            <person name="Kelly M."/>
            <person name="Pasmans F."/>
            <person name="Shea T.P."/>
            <person name="Munoz J.F."/>
            <person name="Carranza S."/>
            <person name="Cuomo C.A."/>
            <person name="Martel A."/>
        </authorList>
    </citation>
    <scope>NUCLEOTIDE SEQUENCE [LARGE SCALE GENOMIC DNA]</scope>
    <source>
        <strain evidence="7 8">AMFP18/2</strain>
    </source>
</reference>
<comment type="similarity">
    <text evidence="5">Belongs to the FPP/GGPP synthase family.</text>
</comment>
<keyword evidence="4" id="KW-0460">Magnesium</keyword>
<evidence type="ECO:0000256" key="6">
    <source>
        <dbReference type="SAM" id="SignalP"/>
    </source>
</evidence>
<gene>
    <name evidence="7" type="ORF">BASA50_003071</name>
</gene>
<evidence type="ECO:0000256" key="3">
    <source>
        <dbReference type="ARBA" id="ARBA00022723"/>
    </source>
</evidence>
<evidence type="ECO:0000256" key="5">
    <source>
        <dbReference type="RuleBase" id="RU004466"/>
    </source>
</evidence>
<evidence type="ECO:0000313" key="8">
    <source>
        <dbReference type="Proteomes" id="UP001648503"/>
    </source>
</evidence>
<dbReference type="PANTHER" id="PTHR11525">
    <property type="entry name" value="FARNESYL-PYROPHOSPHATE SYNTHETASE"/>
    <property type="match status" value="1"/>
</dbReference>
<sequence length="424" mass="47919">MAFCVRAVIRPSLLLSTTATTTAAAYPFIHYRHYPHLLHLRRNCLSSSIMLMSDKTTAPTTAAATADTAGAVHTGKKIKLADSERDSFMATYDVLSKDLLAGLSSYNLPENGKQWVSRMLDFTVPGGKMNRGLTVPSALGSILKRELSKDELFQAQVLGWCVEFLQAFFLIADDIMDGSLTRRGQPCWYKKSDVGMVAINDSFIVEASIYQMLKRYFKTHSAYGDFLELFHEVTYQTELGQLMDLITAPEGDVDLGRFSIEKHAYIVEYKTAYYSFYLPIALAMRMAGITDEHVYTQARNVLLPLGEYFQVQDDYLDCYGSPEVIGKIGTDIEDNKCGWLIVQALSLASPEQRELLDNNYGQKDAAKVAVVKAVYKDLEIERVYHEYEEASYKRISALIEAVDDNLIPRDMFVTFMNRIYKRKV</sequence>
<dbReference type="PANTHER" id="PTHR11525:SF0">
    <property type="entry name" value="FARNESYL PYROPHOSPHATE SYNTHASE"/>
    <property type="match status" value="1"/>
</dbReference>
<protein>
    <recommendedName>
        <fullName evidence="9">Farnesyl pyrophosphate synthase</fullName>
    </recommendedName>
</protein>
<dbReference type="PROSITE" id="PS00444">
    <property type="entry name" value="POLYPRENYL_SYNTHASE_2"/>
    <property type="match status" value="1"/>
</dbReference>
<keyword evidence="6" id="KW-0732">Signal</keyword>
<dbReference type="PROSITE" id="PS00723">
    <property type="entry name" value="POLYPRENYL_SYNTHASE_1"/>
    <property type="match status" value="1"/>
</dbReference>
<keyword evidence="2 5" id="KW-0808">Transferase</keyword>
<comment type="caution">
    <text evidence="7">The sequence shown here is derived from an EMBL/GenBank/DDBJ whole genome shotgun (WGS) entry which is preliminary data.</text>
</comment>
<dbReference type="InterPro" id="IPR000092">
    <property type="entry name" value="Polyprenyl_synt"/>
</dbReference>
<dbReference type="Gene3D" id="1.10.600.10">
    <property type="entry name" value="Farnesyl Diphosphate Synthase"/>
    <property type="match status" value="1"/>
</dbReference>
<feature type="signal peptide" evidence="6">
    <location>
        <begin position="1"/>
        <end position="24"/>
    </location>
</feature>
<dbReference type="InterPro" id="IPR008949">
    <property type="entry name" value="Isoprenoid_synthase_dom_sf"/>
</dbReference>
<keyword evidence="3" id="KW-0479">Metal-binding</keyword>
<evidence type="ECO:0000256" key="4">
    <source>
        <dbReference type="ARBA" id="ARBA00022842"/>
    </source>
</evidence>
<dbReference type="InterPro" id="IPR033749">
    <property type="entry name" value="Polyprenyl_synt_CS"/>
</dbReference>
<name>A0ABQ8FMF1_9FUNG</name>